<name>A0A087E936_9BIFI</name>
<dbReference type="STRING" id="356829.BITS_1385"/>
<dbReference type="Gene3D" id="3.40.50.300">
    <property type="entry name" value="P-loop containing nucleotide triphosphate hydrolases"/>
    <property type="match status" value="1"/>
</dbReference>
<evidence type="ECO:0000256" key="11">
    <source>
        <dbReference type="ARBA" id="ARBA00049244"/>
    </source>
</evidence>
<dbReference type="GO" id="GO:0006261">
    <property type="term" value="P:DNA-templated DNA replication"/>
    <property type="evidence" value="ECO:0007669"/>
    <property type="project" value="TreeGrafter"/>
</dbReference>
<dbReference type="Pfam" id="PF12169">
    <property type="entry name" value="DNA_pol3_gamma3"/>
    <property type="match status" value="1"/>
</dbReference>
<dbReference type="eggNOG" id="COG2812">
    <property type="taxonomic scope" value="Bacteria"/>
</dbReference>
<feature type="compositionally biased region" description="Polar residues" evidence="12">
    <location>
        <begin position="731"/>
        <end position="754"/>
    </location>
</feature>
<sequence length="1002" mass="104635">MALALYRRYRPDTFDGVVGQDQVTVPLSRALDEGKLTHAYLFSGPRGCGKTSSARILARCVNCAKGPTSHPCGECESCKDLATGGPGSIDVVEIDAASHNGVEDARELRERAGFAPARDRYKIFILDEAHMVTQQGFNALLKIVEEPPEHVMFIFATTEPEKVIGTIRSRTHHYPFRLVPSEVMGPYLEDVCKKEHIAAEPGVLKLAMRAGGGSMRDTLSVLDQLMVGAVDGVIGYDSAVALLGFTPEALIGDAIDAVINRDGEALYAVVQKVVVGGFDPRRFVEDMLARVRDLLVLSLGGQGAERALSDDAAAEDMDVLRRQASALGLATLAGMAETMNSTLGSMTGAISPRMRLELLAARLLAGMESGFGSVGANQGDRALPPTGSGSQQRQQASAQHGPRVGFIGASRFQQQRNTSAHQSAQSVQPVAGNAQQSQSFGASGTQRSAAASNTAQHNVQSQEWAASPAAGQAQVQGDAPSNQFAHTAGPNNIAANITGTRGEAAADASVGAANATPPQGNAVNSAAVDLGSFADGRSVDERWDAVVAALPSDIREYVSRESVPTVELLPVAPGKMHLSMTFANALSQHAFALAVSSDAAHSGMRAQQIVLDAVFTEFGSNTKIAPTKVAANGERVFPVSRLSSDQLAQVKKQIALAKMGKAVGMTMPTPRASSTQQDAAQDTSSVNNDGDSDDSSHRGNGNGTGAPVLGASSQGAIGSPNASDASDASNTEETANAQTPSLNEDPDSLSTQGGSDAVAANEDDADDDPWLHPLPIPGQDASSSQSSAGVSDALQQPAEHVPHKHVAVPDISDGIDPWAVDVASTPTAHGDGTSGRPDGRSDQQSARPNGHSIGQYGDHTASSGTGIAYGSVAHAAGSAENDSFDASADNMQTGRHPIAPRAEQDLTPRPDAGRNNQSNPVVSDDDPWSHQPPANGMPAHSEPQVAAEEDEYSMDDQSLGDANAMDLEELERLFDVKHIEDFAADDPRNPKNAQSHHKLQEG</sequence>
<dbReference type="PANTHER" id="PTHR11669">
    <property type="entry name" value="REPLICATION FACTOR C / DNA POLYMERASE III GAMMA-TAU SUBUNIT"/>
    <property type="match status" value="1"/>
</dbReference>
<dbReference type="CDD" id="cd18137">
    <property type="entry name" value="HLD_clamp_pol_III_gamma_tau"/>
    <property type="match status" value="1"/>
</dbReference>
<feature type="domain" description="AAA+ ATPase" evidence="13">
    <location>
        <begin position="36"/>
        <end position="180"/>
    </location>
</feature>
<dbReference type="GO" id="GO:0009360">
    <property type="term" value="C:DNA polymerase III complex"/>
    <property type="evidence" value="ECO:0007669"/>
    <property type="project" value="InterPro"/>
</dbReference>
<feature type="compositionally biased region" description="Polar residues" evidence="12">
    <location>
        <begin position="671"/>
        <end position="683"/>
    </location>
</feature>
<evidence type="ECO:0000256" key="5">
    <source>
        <dbReference type="ARBA" id="ARBA00022705"/>
    </source>
</evidence>
<feature type="region of interest" description="Disordered" evidence="12">
    <location>
        <begin position="665"/>
        <end position="966"/>
    </location>
</feature>
<dbReference type="GO" id="GO:0046872">
    <property type="term" value="F:metal ion binding"/>
    <property type="evidence" value="ECO:0007669"/>
    <property type="project" value="UniProtKB-KW"/>
</dbReference>
<dbReference type="PANTHER" id="PTHR11669:SF0">
    <property type="entry name" value="PROTEIN STICHEL-LIKE 2"/>
    <property type="match status" value="1"/>
</dbReference>
<feature type="compositionally biased region" description="Polar residues" evidence="12">
    <location>
        <begin position="473"/>
        <end position="495"/>
    </location>
</feature>
<feature type="region of interest" description="Disordered" evidence="12">
    <location>
        <begin position="981"/>
        <end position="1002"/>
    </location>
</feature>
<keyword evidence="5" id="KW-0235">DNA replication</keyword>
<evidence type="ECO:0000256" key="12">
    <source>
        <dbReference type="SAM" id="MobiDB-lite"/>
    </source>
</evidence>
<feature type="compositionally biased region" description="Polar residues" evidence="12">
    <location>
        <begin position="413"/>
        <end position="464"/>
    </location>
</feature>
<dbReference type="AlphaFoldDB" id="A0A087E936"/>
<dbReference type="NCBIfam" id="TIGR02397">
    <property type="entry name" value="dnaX_nterm"/>
    <property type="match status" value="1"/>
</dbReference>
<evidence type="ECO:0000256" key="3">
    <source>
        <dbReference type="ARBA" id="ARBA00022679"/>
    </source>
</evidence>
<dbReference type="GO" id="GO:0005524">
    <property type="term" value="F:ATP binding"/>
    <property type="evidence" value="ECO:0007669"/>
    <property type="project" value="UniProtKB-KW"/>
</dbReference>
<feature type="region of interest" description="Disordered" evidence="12">
    <location>
        <begin position="413"/>
        <end position="495"/>
    </location>
</feature>
<keyword evidence="4 14" id="KW-0548">Nucleotidyltransferase</keyword>
<evidence type="ECO:0000313" key="14">
    <source>
        <dbReference type="EMBL" id="KFJ04287.1"/>
    </source>
</evidence>
<dbReference type="SUPFAM" id="SSF52540">
    <property type="entry name" value="P-loop containing nucleoside triphosphate hydrolases"/>
    <property type="match status" value="1"/>
</dbReference>
<dbReference type="Pfam" id="PF22608">
    <property type="entry name" value="DNAX_ATPase_lid"/>
    <property type="match status" value="1"/>
</dbReference>
<dbReference type="GO" id="GO:0003677">
    <property type="term" value="F:DNA binding"/>
    <property type="evidence" value="ECO:0007669"/>
    <property type="project" value="InterPro"/>
</dbReference>
<feature type="compositionally biased region" description="Low complexity" evidence="12">
    <location>
        <begin position="387"/>
        <end position="399"/>
    </location>
</feature>
<evidence type="ECO:0000259" key="13">
    <source>
        <dbReference type="SMART" id="SM00382"/>
    </source>
</evidence>
<dbReference type="InterPro" id="IPR045085">
    <property type="entry name" value="HLD_clamp_pol_III_gamma_tau"/>
</dbReference>
<dbReference type="InterPro" id="IPR050238">
    <property type="entry name" value="DNA_Rep/Repair_Clamp_Loader"/>
</dbReference>
<feature type="compositionally biased region" description="Low complexity" evidence="12">
    <location>
        <begin position="778"/>
        <end position="792"/>
    </location>
</feature>
<evidence type="ECO:0000256" key="9">
    <source>
        <dbReference type="ARBA" id="ARBA00022840"/>
    </source>
</evidence>
<dbReference type="RefSeq" id="WP_026642394.1">
    <property type="nucleotide sequence ID" value="NZ_JGZU01000019.1"/>
</dbReference>
<keyword evidence="15" id="KW-1185">Reference proteome</keyword>
<evidence type="ECO:0000256" key="4">
    <source>
        <dbReference type="ARBA" id="ARBA00022695"/>
    </source>
</evidence>
<accession>A0A087E936</accession>
<keyword evidence="8" id="KW-0862">Zinc</keyword>
<dbReference type="SMART" id="SM00382">
    <property type="entry name" value="AAA"/>
    <property type="match status" value="1"/>
</dbReference>
<evidence type="ECO:0000256" key="7">
    <source>
        <dbReference type="ARBA" id="ARBA00022741"/>
    </source>
</evidence>
<protein>
    <recommendedName>
        <fullName evidence="2">DNA-directed DNA polymerase</fullName>
        <ecNumber evidence="2">2.7.7.7</ecNumber>
    </recommendedName>
</protein>
<proteinExistence type="inferred from homology"/>
<organism evidence="14 15">
    <name type="scientific">Bifidobacterium tsurumiense</name>
    <dbReference type="NCBI Taxonomy" id="356829"/>
    <lineage>
        <taxon>Bacteria</taxon>
        <taxon>Bacillati</taxon>
        <taxon>Actinomycetota</taxon>
        <taxon>Actinomycetes</taxon>
        <taxon>Bifidobacteriales</taxon>
        <taxon>Bifidobacteriaceae</taxon>
        <taxon>Bifidobacterium</taxon>
    </lineage>
</organism>
<dbReference type="Pfam" id="PF13177">
    <property type="entry name" value="DNA_pol3_delta2"/>
    <property type="match status" value="1"/>
</dbReference>
<evidence type="ECO:0000256" key="6">
    <source>
        <dbReference type="ARBA" id="ARBA00022723"/>
    </source>
</evidence>
<dbReference type="GO" id="GO:0003887">
    <property type="term" value="F:DNA-directed DNA polymerase activity"/>
    <property type="evidence" value="ECO:0007669"/>
    <property type="project" value="UniProtKB-KW"/>
</dbReference>
<keyword evidence="3 14" id="KW-0808">Transferase</keyword>
<dbReference type="InterPro" id="IPR003593">
    <property type="entry name" value="AAA+_ATPase"/>
</dbReference>
<evidence type="ECO:0000256" key="8">
    <source>
        <dbReference type="ARBA" id="ARBA00022833"/>
    </source>
</evidence>
<dbReference type="CDD" id="cd00009">
    <property type="entry name" value="AAA"/>
    <property type="match status" value="1"/>
</dbReference>
<feature type="compositionally biased region" description="Basic and acidic residues" evidence="12">
    <location>
        <begin position="902"/>
        <end position="912"/>
    </location>
</feature>
<comment type="caution">
    <text evidence="14">The sequence shown here is derived from an EMBL/GenBank/DDBJ whole genome shotgun (WGS) entry which is preliminary data.</text>
</comment>
<evidence type="ECO:0000256" key="1">
    <source>
        <dbReference type="ARBA" id="ARBA00006360"/>
    </source>
</evidence>
<dbReference type="Gene3D" id="1.10.8.60">
    <property type="match status" value="1"/>
</dbReference>
<keyword evidence="9" id="KW-0067">ATP-binding</keyword>
<feature type="region of interest" description="Disordered" evidence="12">
    <location>
        <begin position="375"/>
        <end position="401"/>
    </location>
</feature>
<dbReference type="NCBIfam" id="NF005846">
    <property type="entry name" value="PRK07764.1-6"/>
    <property type="match status" value="1"/>
</dbReference>
<dbReference type="EMBL" id="JGZU01000019">
    <property type="protein sequence ID" value="KFJ04287.1"/>
    <property type="molecule type" value="Genomic_DNA"/>
</dbReference>
<evidence type="ECO:0000256" key="10">
    <source>
        <dbReference type="ARBA" id="ARBA00022932"/>
    </source>
</evidence>
<dbReference type="EC" id="2.7.7.7" evidence="2"/>
<gene>
    <name evidence="14" type="ORF">BITS_1385</name>
</gene>
<dbReference type="Gene3D" id="1.20.272.10">
    <property type="match status" value="1"/>
</dbReference>
<dbReference type="InterPro" id="IPR008921">
    <property type="entry name" value="DNA_pol3_clamp-load_cplx_C"/>
</dbReference>
<dbReference type="Proteomes" id="UP000029080">
    <property type="component" value="Unassembled WGS sequence"/>
</dbReference>
<dbReference type="InterPro" id="IPR022754">
    <property type="entry name" value="DNA_pol_III_gamma-3"/>
</dbReference>
<comment type="catalytic activity">
    <reaction evidence="11">
        <text>DNA(n) + a 2'-deoxyribonucleoside 5'-triphosphate = DNA(n+1) + diphosphate</text>
        <dbReference type="Rhea" id="RHEA:22508"/>
        <dbReference type="Rhea" id="RHEA-COMP:17339"/>
        <dbReference type="Rhea" id="RHEA-COMP:17340"/>
        <dbReference type="ChEBI" id="CHEBI:33019"/>
        <dbReference type="ChEBI" id="CHEBI:61560"/>
        <dbReference type="ChEBI" id="CHEBI:173112"/>
        <dbReference type="EC" id="2.7.7.7"/>
    </reaction>
</comment>
<evidence type="ECO:0000256" key="2">
    <source>
        <dbReference type="ARBA" id="ARBA00012417"/>
    </source>
</evidence>
<evidence type="ECO:0000313" key="15">
    <source>
        <dbReference type="Proteomes" id="UP000029080"/>
    </source>
</evidence>
<dbReference type="FunFam" id="3.40.50.300:FF:000014">
    <property type="entry name" value="DNA polymerase III subunit gamma/tau"/>
    <property type="match status" value="1"/>
</dbReference>
<keyword evidence="7" id="KW-0547">Nucleotide-binding</keyword>
<keyword evidence="10" id="KW-0239">DNA-directed DNA polymerase</keyword>
<keyword evidence="6" id="KW-0479">Metal-binding</keyword>
<reference evidence="14 15" key="1">
    <citation type="submission" date="2014-03" db="EMBL/GenBank/DDBJ databases">
        <title>Genomics of Bifidobacteria.</title>
        <authorList>
            <person name="Ventura M."/>
            <person name="Milani C."/>
            <person name="Lugli G.A."/>
        </authorList>
    </citation>
    <scope>NUCLEOTIDE SEQUENCE [LARGE SCALE GENOMIC DNA]</scope>
    <source>
        <strain evidence="14 15">JCM 13495</strain>
    </source>
</reference>
<comment type="similarity">
    <text evidence="1">Belongs to the DnaX/STICHEL family.</text>
</comment>
<dbReference type="InterPro" id="IPR027417">
    <property type="entry name" value="P-loop_NTPase"/>
</dbReference>
<dbReference type="SUPFAM" id="SSF48019">
    <property type="entry name" value="post-AAA+ oligomerization domain-like"/>
    <property type="match status" value="1"/>
</dbReference>
<dbReference type="InterPro" id="IPR012763">
    <property type="entry name" value="DNA_pol_III_sug/sutau_N"/>
</dbReference>
<dbReference type="OrthoDB" id="9810148at2"/>